<gene>
    <name evidence="2" type="ORF">CPB84DRAFT_372468</name>
</gene>
<evidence type="ECO:0000313" key="3">
    <source>
        <dbReference type="Proteomes" id="UP000724874"/>
    </source>
</evidence>
<proteinExistence type="predicted"/>
<dbReference type="EMBL" id="JADNYJ010000172">
    <property type="protein sequence ID" value="KAF8877311.1"/>
    <property type="molecule type" value="Genomic_DNA"/>
</dbReference>
<feature type="region of interest" description="Disordered" evidence="1">
    <location>
        <begin position="40"/>
        <end position="98"/>
    </location>
</feature>
<reference evidence="2" key="1">
    <citation type="submission" date="2020-11" db="EMBL/GenBank/DDBJ databases">
        <authorList>
            <consortium name="DOE Joint Genome Institute"/>
            <person name="Ahrendt S."/>
            <person name="Riley R."/>
            <person name="Andreopoulos W."/>
            <person name="LaButti K."/>
            <person name="Pangilinan J."/>
            <person name="Ruiz-duenas F.J."/>
            <person name="Barrasa J.M."/>
            <person name="Sanchez-Garcia M."/>
            <person name="Camarero S."/>
            <person name="Miyauchi S."/>
            <person name="Serrano A."/>
            <person name="Linde D."/>
            <person name="Babiker R."/>
            <person name="Drula E."/>
            <person name="Ayuso-Fernandez I."/>
            <person name="Pacheco R."/>
            <person name="Padilla G."/>
            <person name="Ferreira P."/>
            <person name="Barriuso J."/>
            <person name="Kellner H."/>
            <person name="Castanera R."/>
            <person name="Alfaro M."/>
            <person name="Ramirez L."/>
            <person name="Pisabarro A.G."/>
            <person name="Kuo A."/>
            <person name="Tritt A."/>
            <person name="Lipzen A."/>
            <person name="He G."/>
            <person name="Yan M."/>
            <person name="Ng V."/>
            <person name="Cullen D."/>
            <person name="Martin F."/>
            <person name="Rosso M.-N."/>
            <person name="Henrissat B."/>
            <person name="Hibbett D."/>
            <person name="Martinez A.T."/>
            <person name="Grigoriev I.V."/>
        </authorList>
    </citation>
    <scope>NUCLEOTIDE SEQUENCE</scope>
    <source>
        <strain evidence="2">AH 44721</strain>
    </source>
</reference>
<organism evidence="2 3">
    <name type="scientific">Gymnopilus junonius</name>
    <name type="common">Spectacular rustgill mushroom</name>
    <name type="synonym">Gymnopilus spectabilis subsp. junonius</name>
    <dbReference type="NCBI Taxonomy" id="109634"/>
    <lineage>
        <taxon>Eukaryota</taxon>
        <taxon>Fungi</taxon>
        <taxon>Dikarya</taxon>
        <taxon>Basidiomycota</taxon>
        <taxon>Agaricomycotina</taxon>
        <taxon>Agaricomycetes</taxon>
        <taxon>Agaricomycetidae</taxon>
        <taxon>Agaricales</taxon>
        <taxon>Agaricineae</taxon>
        <taxon>Hymenogastraceae</taxon>
        <taxon>Gymnopilus</taxon>
    </lineage>
</organism>
<name>A0A9P5NBB2_GYMJU</name>
<dbReference type="AlphaFoldDB" id="A0A9P5NBB2"/>
<feature type="compositionally biased region" description="Gly residues" evidence="1">
    <location>
        <begin position="54"/>
        <end position="90"/>
    </location>
</feature>
<accession>A0A9P5NBB2</accession>
<comment type="caution">
    <text evidence="2">The sequence shown here is derived from an EMBL/GenBank/DDBJ whole genome shotgun (WGS) entry which is preliminary data.</text>
</comment>
<feature type="compositionally biased region" description="Low complexity" evidence="1">
    <location>
        <begin position="44"/>
        <end position="53"/>
    </location>
</feature>
<evidence type="ECO:0000256" key="1">
    <source>
        <dbReference type="SAM" id="MobiDB-lite"/>
    </source>
</evidence>
<dbReference type="Proteomes" id="UP000724874">
    <property type="component" value="Unassembled WGS sequence"/>
</dbReference>
<evidence type="ECO:0000313" key="2">
    <source>
        <dbReference type="EMBL" id="KAF8877311.1"/>
    </source>
</evidence>
<sequence>MPNPRVLSDLFIIETMKTFFTLVILLAVSIVGTFAAPVEHAEDGYGPNNSSGNNTGGNENGNGGIGSANTGNGSGNVSGGGGNIGSGNNAGGNSNTGY</sequence>
<protein>
    <submittedName>
        <fullName evidence="2">Uncharacterized protein</fullName>
    </submittedName>
</protein>
<keyword evidence="3" id="KW-1185">Reference proteome</keyword>